<evidence type="ECO:0000259" key="1">
    <source>
        <dbReference type="Pfam" id="PF13514"/>
    </source>
</evidence>
<evidence type="ECO:0000313" key="3">
    <source>
        <dbReference type="Proteomes" id="UP000241899"/>
    </source>
</evidence>
<dbReference type="EMBL" id="PZKF01000053">
    <property type="protein sequence ID" value="PTE14887.1"/>
    <property type="molecule type" value="Genomic_DNA"/>
</dbReference>
<comment type="caution">
    <text evidence="2">The sequence shown here is derived from an EMBL/GenBank/DDBJ whole genome shotgun (WGS) entry which is preliminary data.</text>
</comment>
<dbReference type="RefSeq" id="WP_107326051.1">
    <property type="nucleotide sequence ID" value="NZ_NHSP01000037.1"/>
</dbReference>
<gene>
    <name evidence="2" type="ORF">C5F46_14500</name>
</gene>
<sequence length="1142" mass="119232">MRIARLDLTRYGKFTDRSLDFGAARPGQPDLHILYGPNEAGKSTTLSGWLDLLYGIPVQSRFGFLHPYATMRIGAALELPGGQRLELARSKGRHNTLTDASGAALPEAVVQAALGGIDRAGYEAMFSLDDDTLEAGGEGILASQGDLGQLLFSASAGLADLGARLEALRRGAEVFHRPGARKGRLADLKAQLEAIEAQRRSIDTQAADHARLTEAEAQAEAEWRAVQAEQAGAAARAEALRRDLAVLPVLARMRQVEADLLALGPVPMPPPGWAEALPDLAHDEAATVARLEETEAAIVAVEAELAGLCPDPAVLALAPQIAAVAALKSAHDEAAKDLPNRRAEAAEAVQIVAGLMARLGRSGGAPRAVLLDAATTGRLRGLIAARSGIEARVRAARTEAAAAADRQAGAAARLAAAGGVVETGPLAELVARLRARDPDQALRQARRQLAQADAALAPRLAALLPWRGSAVDLAVMVPPAPRVPDQMAAGQEAARRALAEAEAQQARASADAARHGAVLAARQTAGRITPDVAAAARALRERAWAAHRQALTEPTAEAFEAALRADDQITAQQAAAGAEAQLAAQAREAQALARLDQAAAEAAATEARAELARLDAELARIVGSLSPALGAAVQTPADLRDWLALRNAALEAQAGVAAAQADCAAAERDATEARIALAGTLAAAGAVPTAKAGLEALMAQAQALCDAGVRLAALREAAAEASRAAARRAEERQQADAADSVWQADWAAVCAGCWLGEGPLPDVAAMEAILTTLEALDRAVTSAEALADRIAKMEANQAAFATGMTDLSGALGLPETAPWPEITARLQRAEAIEAARAKAGAALNAARGKAQALRAQAGRLAAQIEDMAGFFGVTGLGPLRVCLEEARRRQALEAVRAAAQAEMTEAFGADLPAALDRLPAADRAALEADLARMTAEAAQHAQAAQQAFAALSEARRQLGAVGGDDAVARLEEARQTVLLETAEEARAHLRQRFGILALDHALRAYRDGHRSAMLRRASQAFATISRGAYTGLAAQPDRDREVLVALARDGTSKLAADLSKGTRFQLYLALRVAGYHELAQTRAPVPFIADDIMETFDDDRSAEAFSLLAGMAEVGQVIYLTHHRHLCEIARTVCPAARLYHL</sequence>
<dbReference type="PANTHER" id="PTHR41259">
    <property type="entry name" value="DOUBLE-STRAND BREAK REPAIR RAD50 ATPASE, PUTATIVE-RELATED"/>
    <property type="match status" value="1"/>
</dbReference>
<feature type="domain" description="YhaN AAA" evidence="1">
    <location>
        <begin position="1"/>
        <end position="207"/>
    </location>
</feature>
<dbReference type="InterPro" id="IPR038734">
    <property type="entry name" value="YhaN_AAA"/>
</dbReference>
<evidence type="ECO:0000313" key="2">
    <source>
        <dbReference type="EMBL" id="PTE14887.1"/>
    </source>
</evidence>
<dbReference type="AlphaFoldDB" id="A0A2T4JAN3"/>
<accession>A0A2T4JAN3</accession>
<keyword evidence="3" id="KW-1185">Reference proteome</keyword>
<dbReference type="OrthoDB" id="9764467at2"/>
<reference evidence="2 3" key="1">
    <citation type="submission" date="2018-03" db="EMBL/GenBank/DDBJ databases">
        <title>Rhodobacter veldkampii.</title>
        <authorList>
            <person name="Meyer T.E."/>
            <person name="Miller S."/>
            <person name="Lodha T."/>
            <person name="Gandham S."/>
            <person name="Chintalapati S."/>
            <person name="Chintalapati V.R."/>
        </authorList>
    </citation>
    <scope>NUCLEOTIDE SEQUENCE [LARGE SCALE GENOMIC DNA]</scope>
    <source>
        <strain evidence="2 3">DSM 11550</strain>
    </source>
</reference>
<organism evidence="2 3">
    <name type="scientific">Phaeovulum veldkampii DSM 11550</name>
    <dbReference type="NCBI Taxonomy" id="1185920"/>
    <lineage>
        <taxon>Bacteria</taxon>
        <taxon>Pseudomonadati</taxon>
        <taxon>Pseudomonadota</taxon>
        <taxon>Alphaproteobacteria</taxon>
        <taxon>Rhodobacterales</taxon>
        <taxon>Paracoccaceae</taxon>
        <taxon>Phaeovulum</taxon>
    </lineage>
</organism>
<dbReference type="Pfam" id="PF13514">
    <property type="entry name" value="AAA_27"/>
    <property type="match status" value="1"/>
</dbReference>
<dbReference type="PANTHER" id="PTHR41259:SF1">
    <property type="entry name" value="DOUBLE-STRAND BREAK REPAIR RAD50 ATPASE, PUTATIVE-RELATED"/>
    <property type="match status" value="1"/>
</dbReference>
<dbReference type="Gene3D" id="3.40.50.300">
    <property type="entry name" value="P-loop containing nucleotide triphosphate hydrolases"/>
    <property type="match status" value="2"/>
</dbReference>
<dbReference type="Proteomes" id="UP000241899">
    <property type="component" value="Unassembled WGS sequence"/>
</dbReference>
<dbReference type="InterPro" id="IPR027417">
    <property type="entry name" value="P-loop_NTPase"/>
</dbReference>
<dbReference type="SUPFAM" id="SSF52540">
    <property type="entry name" value="P-loop containing nucleoside triphosphate hydrolases"/>
    <property type="match status" value="1"/>
</dbReference>
<protein>
    <submittedName>
        <fullName evidence="2">Chromosome segregation protein SMC</fullName>
    </submittedName>
</protein>
<name>A0A2T4JAN3_9RHOB</name>
<proteinExistence type="predicted"/>